<evidence type="ECO:0008006" key="4">
    <source>
        <dbReference type="Google" id="ProtNLM"/>
    </source>
</evidence>
<feature type="signal peptide" evidence="1">
    <location>
        <begin position="1"/>
        <end position="22"/>
    </location>
</feature>
<proteinExistence type="predicted"/>
<feature type="chain" id="PRO_5047032274" description="Lipoprotein" evidence="1">
    <location>
        <begin position="23"/>
        <end position="232"/>
    </location>
</feature>
<gene>
    <name evidence="2" type="ORF">PQQ68_13390</name>
</gene>
<dbReference type="PROSITE" id="PS51257">
    <property type="entry name" value="PROKAR_LIPOPROTEIN"/>
    <property type="match status" value="1"/>
</dbReference>
<name>A0ABW9D7C7_9BURK</name>
<evidence type="ECO:0000313" key="2">
    <source>
        <dbReference type="EMBL" id="MFM0594015.1"/>
    </source>
</evidence>
<evidence type="ECO:0000256" key="1">
    <source>
        <dbReference type="SAM" id="SignalP"/>
    </source>
</evidence>
<dbReference type="EMBL" id="JAQQBZ010000007">
    <property type="protein sequence ID" value="MFM0594015.1"/>
    <property type="molecule type" value="Genomic_DNA"/>
</dbReference>
<reference evidence="2 3" key="1">
    <citation type="journal article" date="2024" name="Chem. Sci.">
        <title>Discovery of megapolipeptins by genome mining of a Burkholderiales bacteria collection.</title>
        <authorList>
            <person name="Paulo B.S."/>
            <person name="Recchia M.J.J."/>
            <person name="Lee S."/>
            <person name="Fergusson C.H."/>
            <person name="Romanowski S.B."/>
            <person name="Hernandez A."/>
            <person name="Krull N."/>
            <person name="Liu D.Y."/>
            <person name="Cavanagh H."/>
            <person name="Bos A."/>
            <person name="Gray C.A."/>
            <person name="Murphy B.T."/>
            <person name="Linington R.G."/>
            <person name="Eustaquio A.S."/>
        </authorList>
    </citation>
    <scope>NUCLEOTIDE SEQUENCE [LARGE SCALE GENOMIC DNA]</scope>
    <source>
        <strain evidence="2 3">RL17-335-BIF-A</strain>
    </source>
</reference>
<dbReference type="Proteomes" id="UP001629367">
    <property type="component" value="Unassembled WGS sequence"/>
</dbReference>
<comment type="caution">
    <text evidence="2">The sequence shown here is derived from an EMBL/GenBank/DDBJ whole genome shotgun (WGS) entry which is preliminary data.</text>
</comment>
<keyword evidence="3" id="KW-1185">Reference proteome</keyword>
<protein>
    <recommendedName>
        <fullName evidence="4">Lipoprotein</fullName>
    </recommendedName>
</protein>
<sequence>MKQRAASVAVATVFCGLLAACAGGMPDVNGFVQKANNAVESAIGNATGAQGLGGPYYQAISGGQTIKGIFAGEDQYKALYAGYAWPRVALEVTSFGARETCWEFNAVIWKNAATKHVEHFRLCDVPIVTTNDAGQTGQVDGMSLSSLSTMMMSAQVMPNVKNTSNQRTAGPLPPVSPFVVNIATVDPLSGQRDPLAMKYDDMLARLAYLTGYTGRQDYRFWLWRFDPAGNRG</sequence>
<organism evidence="2 3">
    <name type="scientific">Paraburkholderia dilworthii</name>
    <dbReference type="NCBI Taxonomy" id="948106"/>
    <lineage>
        <taxon>Bacteria</taxon>
        <taxon>Pseudomonadati</taxon>
        <taxon>Pseudomonadota</taxon>
        <taxon>Betaproteobacteria</taxon>
        <taxon>Burkholderiales</taxon>
        <taxon>Burkholderiaceae</taxon>
        <taxon>Paraburkholderia</taxon>
    </lineage>
</organism>
<evidence type="ECO:0000313" key="3">
    <source>
        <dbReference type="Proteomes" id="UP001629367"/>
    </source>
</evidence>
<dbReference type="RefSeq" id="WP_408212521.1">
    <property type="nucleotide sequence ID" value="NZ_JAQQBZ010000007.1"/>
</dbReference>
<accession>A0ABW9D7C7</accession>
<keyword evidence="1" id="KW-0732">Signal</keyword>